<dbReference type="NCBIfam" id="TIGR01891">
    <property type="entry name" value="amidohydrolases"/>
    <property type="match status" value="1"/>
</dbReference>
<dbReference type="InterPro" id="IPR002933">
    <property type="entry name" value="Peptidase_M20"/>
</dbReference>
<dbReference type="GO" id="GO:0019877">
    <property type="term" value="P:diaminopimelate biosynthetic process"/>
    <property type="evidence" value="ECO:0007669"/>
    <property type="project" value="UniProtKB-ARBA"/>
</dbReference>
<gene>
    <name evidence="4" type="ORF">UABAM_05877</name>
</gene>
<keyword evidence="2" id="KW-0479">Metal-binding</keyword>
<dbReference type="Proteomes" id="UP000326354">
    <property type="component" value="Chromosome"/>
</dbReference>
<evidence type="ECO:0000256" key="2">
    <source>
        <dbReference type="PIRSR" id="PIRSR005962-1"/>
    </source>
</evidence>
<accession>A0A5S9ISR1</accession>
<reference evidence="4 5" key="1">
    <citation type="submission" date="2019-08" db="EMBL/GenBank/DDBJ databases">
        <title>Complete genome sequence of Candidatus Uab amorphum.</title>
        <authorList>
            <person name="Shiratori T."/>
            <person name="Suzuki S."/>
            <person name="Kakizawa Y."/>
            <person name="Ishida K."/>
        </authorList>
    </citation>
    <scope>NUCLEOTIDE SEQUENCE [LARGE SCALE GENOMIC DNA]</scope>
    <source>
        <strain evidence="4 5">SRT547</strain>
    </source>
</reference>
<dbReference type="Gene3D" id="3.40.630.10">
    <property type="entry name" value="Zn peptidases"/>
    <property type="match status" value="1"/>
</dbReference>
<dbReference type="FunFam" id="3.30.70.360:FF:000001">
    <property type="entry name" value="N-acetyldiaminopimelate deacetylase"/>
    <property type="match status" value="1"/>
</dbReference>
<dbReference type="AlphaFoldDB" id="A0A5S9ISR1"/>
<dbReference type="GO" id="GO:0050118">
    <property type="term" value="F:N-acetyldiaminopimelate deacetylase activity"/>
    <property type="evidence" value="ECO:0007669"/>
    <property type="project" value="UniProtKB-ARBA"/>
</dbReference>
<evidence type="ECO:0000256" key="1">
    <source>
        <dbReference type="ARBA" id="ARBA00022801"/>
    </source>
</evidence>
<dbReference type="PANTHER" id="PTHR11014">
    <property type="entry name" value="PEPTIDASE M20 FAMILY MEMBER"/>
    <property type="match status" value="1"/>
</dbReference>
<dbReference type="KEGG" id="uam:UABAM_05877"/>
<keyword evidence="5" id="KW-1185">Reference proteome</keyword>
<feature type="binding site" evidence="2">
    <location>
        <position position="196"/>
    </location>
    <ligand>
        <name>Mn(2+)</name>
        <dbReference type="ChEBI" id="CHEBI:29035"/>
        <label>2</label>
    </ligand>
</feature>
<feature type="binding site" evidence="2">
    <location>
        <position position="398"/>
    </location>
    <ligand>
        <name>Mn(2+)</name>
        <dbReference type="ChEBI" id="CHEBI:29035"/>
        <label>2</label>
    </ligand>
</feature>
<evidence type="ECO:0000313" key="5">
    <source>
        <dbReference type="Proteomes" id="UP000326354"/>
    </source>
</evidence>
<name>A0A5S9ISR1_UABAM</name>
<evidence type="ECO:0000313" key="4">
    <source>
        <dbReference type="EMBL" id="BBM87468.1"/>
    </source>
</evidence>
<dbReference type="GO" id="GO:0046872">
    <property type="term" value="F:metal ion binding"/>
    <property type="evidence" value="ECO:0007669"/>
    <property type="project" value="UniProtKB-KW"/>
</dbReference>
<feature type="domain" description="Peptidase M20 dimerisation" evidence="3">
    <location>
        <begin position="221"/>
        <end position="315"/>
    </location>
</feature>
<keyword evidence="2" id="KW-0464">Manganese</keyword>
<feature type="binding site" evidence="2">
    <location>
        <position position="131"/>
    </location>
    <ligand>
        <name>Mn(2+)</name>
        <dbReference type="ChEBI" id="CHEBI:29035"/>
        <label>2</label>
    </ligand>
</feature>
<dbReference type="InterPro" id="IPR017439">
    <property type="entry name" value="Amidohydrolase"/>
</dbReference>
<protein>
    <submittedName>
        <fullName evidence="4">N-acyl-L-amino acid amidohydrolase</fullName>
    </submittedName>
</protein>
<sequence>MQKICLLLILLCTISAEDIRQQIEALSDEIEAKVIEWRRYFHQYPELSNREFKTAAKIEGILRKLDVEIKTKVAHTGVVALLKGGKPGPVVALRADMDGLPIVERVDLPFASKEKTIYNGKKVGVMHACGHDTHVAILLGVAEVLTKIKKDLKGSVKFIFQPAEEGAPEGEEGGAELMVKEGVLQDPPVDVIFGLHINSGLEVGTIGYRPGGTMASYDGLFISVKGKQTHGAYPWAGVDPIVTSAQIIIGLQTTISRNAKLIDGAAVVTIGSIHGGNRGNIIPEIVEMVGTIRTLDPRMQDQVHENIRRVVTNIAASAGAVADVRIKRGYPVTYNDPKLTIQMAPTFKRVAGVDHVLIRNAVTGAEDFSFFQQKVPGLFFFLGGRPKNIKPIQAPPHHSPDFHIDESGMKLGVKTMCNLVVDYMDQQAR</sequence>
<evidence type="ECO:0000259" key="3">
    <source>
        <dbReference type="Pfam" id="PF07687"/>
    </source>
</evidence>
<dbReference type="SUPFAM" id="SSF53187">
    <property type="entry name" value="Zn-dependent exopeptidases"/>
    <property type="match status" value="1"/>
</dbReference>
<dbReference type="PANTHER" id="PTHR11014:SF63">
    <property type="entry name" value="METALLOPEPTIDASE, PUTATIVE (AFU_ORTHOLOGUE AFUA_6G09600)-RELATED"/>
    <property type="match status" value="1"/>
</dbReference>
<dbReference type="OrthoDB" id="9776731at2"/>
<keyword evidence="1 4" id="KW-0378">Hydrolase</keyword>
<dbReference type="RefSeq" id="WP_151971485.1">
    <property type="nucleotide sequence ID" value="NZ_AP019860.1"/>
</dbReference>
<dbReference type="InterPro" id="IPR036264">
    <property type="entry name" value="Bact_exopeptidase_dim_dom"/>
</dbReference>
<comment type="cofactor">
    <cofactor evidence="2">
        <name>Mn(2+)</name>
        <dbReference type="ChEBI" id="CHEBI:29035"/>
    </cofactor>
    <text evidence="2">The Mn(2+) ion enhances activity.</text>
</comment>
<dbReference type="Gene3D" id="3.30.70.360">
    <property type="match status" value="1"/>
</dbReference>
<dbReference type="SUPFAM" id="SSF55031">
    <property type="entry name" value="Bacterial exopeptidase dimerisation domain"/>
    <property type="match status" value="1"/>
</dbReference>
<feature type="binding site" evidence="2">
    <location>
        <position position="165"/>
    </location>
    <ligand>
        <name>Mn(2+)</name>
        <dbReference type="ChEBI" id="CHEBI:29035"/>
        <label>2</label>
    </ligand>
</feature>
<proteinExistence type="predicted"/>
<dbReference type="EMBL" id="AP019860">
    <property type="protein sequence ID" value="BBM87468.1"/>
    <property type="molecule type" value="Genomic_DNA"/>
</dbReference>
<organism evidence="4 5">
    <name type="scientific">Uabimicrobium amorphum</name>
    <dbReference type="NCBI Taxonomy" id="2596890"/>
    <lineage>
        <taxon>Bacteria</taxon>
        <taxon>Pseudomonadati</taxon>
        <taxon>Planctomycetota</taxon>
        <taxon>Candidatus Uabimicrobiia</taxon>
        <taxon>Candidatus Uabimicrobiales</taxon>
        <taxon>Candidatus Uabimicrobiaceae</taxon>
        <taxon>Candidatus Uabimicrobium</taxon>
    </lineage>
</organism>
<dbReference type="Pfam" id="PF01546">
    <property type="entry name" value="Peptidase_M20"/>
    <property type="match status" value="1"/>
</dbReference>
<dbReference type="InterPro" id="IPR011650">
    <property type="entry name" value="Peptidase_M20_dimer"/>
</dbReference>
<dbReference type="PIRSF" id="PIRSF005962">
    <property type="entry name" value="Pept_M20D_amidohydro"/>
    <property type="match status" value="1"/>
</dbReference>
<dbReference type="Pfam" id="PF07687">
    <property type="entry name" value="M20_dimer"/>
    <property type="match status" value="1"/>
</dbReference>
<feature type="binding site" evidence="2">
    <location>
        <position position="129"/>
    </location>
    <ligand>
        <name>Mn(2+)</name>
        <dbReference type="ChEBI" id="CHEBI:29035"/>
        <label>2</label>
    </ligand>
</feature>